<organism evidence="7 8">
    <name type="scientific">Candidatus Gottesmanbacteria bacterium RIFCSPLOWO2_01_FULL_39_12b</name>
    <dbReference type="NCBI Taxonomy" id="1798388"/>
    <lineage>
        <taxon>Bacteria</taxon>
        <taxon>Candidatus Gottesmaniibacteriota</taxon>
    </lineage>
</organism>
<sequence length="147" mass="16657">MDQLKKLRQKTGAGVMDCRKALEETKGDEKKAEDLLQKWGIEKSEKKADRQTKAGIIDSYIHGGKVGVMLELLCETDFVAKTDDFKNLSHELCLQIASMNPKDVKTLESQEYIRDPKIIIRDLIKQTIGKLGENITVSRFTRYQLGG</sequence>
<dbReference type="Pfam" id="PF00889">
    <property type="entry name" value="EF_TS"/>
    <property type="match status" value="1"/>
</dbReference>
<proteinExistence type="inferred from homology"/>
<name>A0A1F6ARI9_9BACT</name>
<evidence type="ECO:0000256" key="5">
    <source>
        <dbReference type="HAMAP-Rule" id="MF_00050"/>
    </source>
</evidence>
<protein>
    <recommendedName>
        <fullName evidence="2 5">Elongation factor Ts</fullName>
        <shortName evidence="5">EF-Ts</shortName>
    </recommendedName>
</protein>
<dbReference type="CDD" id="cd14275">
    <property type="entry name" value="UBA_EF-Ts"/>
    <property type="match status" value="1"/>
</dbReference>
<dbReference type="InterPro" id="IPR036402">
    <property type="entry name" value="EF-Ts_dimer_sf"/>
</dbReference>
<dbReference type="GO" id="GO:0003746">
    <property type="term" value="F:translation elongation factor activity"/>
    <property type="evidence" value="ECO:0007669"/>
    <property type="project" value="UniProtKB-UniRule"/>
</dbReference>
<keyword evidence="4 5" id="KW-0648">Protein biosynthesis</keyword>
<evidence type="ECO:0000256" key="2">
    <source>
        <dbReference type="ARBA" id="ARBA00016956"/>
    </source>
</evidence>
<dbReference type="AlphaFoldDB" id="A0A1F6ARI9"/>
<evidence type="ECO:0000313" key="8">
    <source>
        <dbReference type="Proteomes" id="UP000176609"/>
    </source>
</evidence>
<dbReference type="HAMAP" id="MF_00050">
    <property type="entry name" value="EF_Ts"/>
    <property type="match status" value="1"/>
</dbReference>
<evidence type="ECO:0000313" key="7">
    <source>
        <dbReference type="EMBL" id="OGG27132.1"/>
    </source>
</evidence>
<reference evidence="7 8" key="1">
    <citation type="journal article" date="2016" name="Nat. Commun.">
        <title>Thousands of microbial genomes shed light on interconnected biogeochemical processes in an aquifer system.</title>
        <authorList>
            <person name="Anantharaman K."/>
            <person name="Brown C.T."/>
            <person name="Hug L.A."/>
            <person name="Sharon I."/>
            <person name="Castelle C.J."/>
            <person name="Probst A.J."/>
            <person name="Thomas B.C."/>
            <person name="Singh A."/>
            <person name="Wilkins M.J."/>
            <person name="Karaoz U."/>
            <person name="Brodie E.L."/>
            <person name="Williams K.H."/>
            <person name="Hubbard S.S."/>
            <person name="Banfield J.F."/>
        </authorList>
    </citation>
    <scope>NUCLEOTIDE SEQUENCE [LARGE SCALE GENOMIC DNA]</scope>
</reference>
<feature type="region of interest" description="Involved in Mg(2+) ion dislocation from EF-Tu" evidence="5">
    <location>
        <begin position="76"/>
        <end position="79"/>
    </location>
</feature>
<feature type="domain" description="Translation elongation factor EFTs/EF1B dimerisation" evidence="6">
    <location>
        <begin position="67"/>
        <end position="144"/>
    </location>
</feature>
<comment type="caution">
    <text evidence="7">The sequence shown here is derived from an EMBL/GenBank/DDBJ whole genome shotgun (WGS) entry which is preliminary data.</text>
</comment>
<dbReference type="Proteomes" id="UP000176609">
    <property type="component" value="Unassembled WGS sequence"/>
</dbReference>
<evidence type="ECO:0000256" key="3">
    <source>
        <dbReference type="ARBA" id="ARBA00022768"/>
    </source>
</evidence>
<keyword evidence="3 5" id="KW-0251">Elongation factor</keyword>
<comment type="similarity">
    <text evidence="1 5">Belongs to the EF-Ts family.</text>
</comment>
<evidence type="ECO:0000256" key="4">
    <source>
        <dbReference type="ARBA" id="ARBA00022917"/>
    </source>
</evidence>
<dbReference type="NCBIfam" id="TIGR00116">
    <property type="entry name" value="tsf"/>
    <property type="match status" value="1"/>
</dbReference>
<dbReference type="InterPro" id="IPR014039">
    <property type="entry name" value="Transl_elong_EFTs/EF1B_dimer"/>
</dbReference>
<dbReference type="PANTHER" id="PTHR11741">
    <property type="entry name" value="ELONGATION FACTOR TS"/>
    <property type="match status" value="1"/>
</dbReference>
<dbReference type="Gene3D" id="1.10.8.10">
    <property type="entry name" value="DNA helicase RuvA subunit, C-terminal domain"/>
    <property type="match status" value="1"/>
</dbReference>
<dbReference type="Gene3D" id="3.30.479.20">
    <property type="entry name" value="Elongation factor Ts, dimerisation domain"/>
    <property type="match status" value="1"/>
</dbReference>
<comment type="subcellular location">
    <subcellularLocation>
        <location evidence="5">Cytoplasm</location>
    </subcellularLocation>
</comment>
<dbReference type="GO" id="GO:0005737">
    <property type="term" value="C:cytoplasm"/>
    <property type="evidence" value="ECO:0007669"/>
    <property type="project" value="UniProtKB-SubCell"/>
</dbReference>
<dbReference type="InterPro" id="IPR009060">
    <property type="entry name" value="UBA-like_sf"/>
</dbReference>
<gene>
    <name evidence="5" type="primary">tsf</name>
    <name evidence="7" type="ORF">A2960_02795</name>
</gene>
<keyword evidence="5" id="KW-0963">Cytoplasm</keyword>
<dbReference type="SUPFAM" id="SSF54713">
    <property type="entry name" value="Elongation factor Ts (EF-Ts), dimerisation domain"/>
    <property type="match status" value="1"/>
</dbReference>
<evidence type="ECO:0000259" key="6">
    <source>
        <dbReference type="Pfam" id="PF00889"/>
    </source>
</evidence>
<evidence type="ECO:0000256" key="1">
    <source>
        <dbReference type="ARBA" id="ARBA00005532"/>
    </source>
</evidence>
<dbReference type="EMBL" id="MFJR01000007">
    <property type="protein sequence ID" value="OGG27132.1"/>
    <property type="molecule type" value="Genomic_DNA"/>
</dbReference>
<dbReference type="PANTHER" id="PTHR11741:SF0">
    <property type="entry name" value="ELONGATION FACTOR TS, MITOCHONDRIAL"/>
    <property type="match status" value="1"/>
</dbReference>
<dbReference type="SUPFAM" id="SSF46934">
    <property type="entry name" value="UBA-like"/>
    <property type="match status" value="1"/>
</dbReference>
<comment type="function">
    <text evidence="5">Associates with the EF-Tu.GDP complex and induces the exchange of GDP to GTP. It remains bound to the aminoacyl-tRNA.EF-Tu.GTP complex up to the GTP hydrolysis stage on the ribosome.</text>
</comment>
<accession>A0A1F6ARI9</accession>
<dbReference type="InterPro" id="IPR001816">
    <property type="entry name" value="Transl_elong_EFTs/EF1B"/>
</dbReference>
<dbReference type="FunFam" id="1.10.8.10:FF:000001">
    <property type="entry name" value="Elongation factor Ts"/>
    <property type="match status" value="1"/>
</dbReference>